<comment type="caution">
    <text evidence="3">The sequence shown here is derived from an EMBL/GenBank/DDBJ whole genome shotgun (WGS) entry which is preliminary data.</text>
</comment>
<dbReference type="InterPro" id="IPR057567">
    <property type="entry name" value="TPR_TTI1_C"/>
</dbReference>
<proteinExistence type="predicted"/>
<reference evidence="3 4" key="1">
    <citation type="submission" date="2016-04" db="EMBL/GenBank/DDBJ databases">
        <title>Evolutionary innovation and constraint leading to complex multicellularity in the Ascomycota.</title>
        <authorList>
            <person name="Cisse O."/>
            <person name="Nguyen A."/>
            <person name="Hewitt D.A."/>
            <person name="Jedd G."/>
            <person name="Stajich J.E."/>
        </authorList>
    </citation>
    <scope>NUCLEOTIDE SEQUENCE [LARGE SCALE GENOMIC DNA]</scope>
    <source>
        <strain evidence="3 4">DAH-3</strain>
    </source>
</reference>
<dbReference type="Gene3D" id="1.25.10.10">
    <property type="entry name" value="Leucine-rich Repeat Variant"/>
    <property type="match status" value="1"/>
</dbReference>
<dbReference type="SUPFAM" id="SSF48371">
    <property type="entry name" value="ARM repeat"/>
    <property type="match status" value="1"/>
</dbReference>
<dbReference type="Pfam" id="PF24176">
    <property type="entry name" value="TPR_TTI1_2nd"/>
    <property type="match status" value="1"/>
</dbReference>
<dbReference type="InterPro" id="IPR011989">
    <property type="entry name" value="ARM-like"/>
</dbReference>
<organism evidence="3 4">
    <name type="scientific">Neolecta irregularis (strain DAH-3)</name>
    <dbReference type="NCBI Taxonomy" id="1198029"/>
    <lineage>
        <taxon>Eukaryota</taxon>
        <taxon>Fungi</taxon>
        <taxon>Dikarya</taxon>
        <taxon>Ascomycota</taxon>
        <taxon>Taphrinomycotina</taxon>
        <taxon>Neolectales</taxon>
        <taxon>Neolectaceae</taxon>
        <taxon>Neolecta</taxon>
    </lineage>
</organism>
<dbReference type="PANTHER" id="PTHR18460:SF3">
    <property type="entry name" value="TELO2-INTERACTING PROTEIN 1 HOMOLOG"/>
    <property type="match status" value="1"/>
</dbReference>
<dbReference type="InterPro" id="IPR052587">
    <property type="entry name" value="TELO2-interacting_protein_1"/>
</dbReference>
<evidence type="ECO:0000259" key="2">
    <source>
        <dbReference type="Pfam" id="PF24181"/>
    </source>
</evidence>
<evidence type="ECO:0000259" key="1">
    <source>
        <dbReference type="Pfam" id="PF24173"/>
    </source>
</evidence>
<dbReference type="Pfam" id="PF24181">
    <property type="entry name" value="TPR_TTI1_C"/>
    <property type="match status" value="1"/>
</dbReference>
<feature type="domain" description="TTI1 N-terminal TPR" evidence="1">
    <location>
        <begin position="23"/>
        <end position="360"/>
    </location>
</feature>
<dbReference type="InterPro" id="IPR057566">
    <property type="entry name" value="TPR_TTI1_N"/>
</dbReference>
<dbReference type="EMBL" id="LXFE01000539">
    <property type="protein sequence ID" value="OLL24964.1"/>
    <property type="molecule type" value="Genomic_DNA"/>
</dbReference>
<evidence type="ECO:0000313" key="4">
    <source>
        <dbReference type="Proteomes" id="UP000186594"/>
    </source>
</evidence>
<sequence>MTGLPSELQTLASNFAQRRSEAFQKLRPICVELSNLTLSASPIQNHKELVLVLSNLLQTLQSIDKSVFDQKLGDYVFFPFSNLLRQRNDLGDRELELLLRCLDYLIGSAWSRGTPEELYRQLFLLVTFILGGSPGKNNSVLKSEDSKLAVVKCLQTLFRAVKASSIHQNTRNLFVEDIKIWPALGHCVVSLLDLLVQESFPVLKQEICHTISFLYIETISDGDILAAFLPGTVSAICKVLQAENFTRHSDLICAAIRLLYKTTAVCLSDKHYADIKNGQSPVVNSPDTVGIVNRTEQWFEASKGQIKIALGTIYTLRSHIHSAVRLAYFEMSRTLLEDCHQTLKHCSDMFLQTIMQYTLDPDVNLQKESKKFLSSLHVESGFGALVKSSVQQSCYNWVMSMPRILSGQDENSKQSVLTNVITAVDFLGNSASMNLISVELLAQNLRSSLKFDKIRSIQTSNQLIITDGNEKVDLSYQRFELEYINDKDTLNILGQLISQLGASSIGLGLSRIYLSDIGHESQQSVSSLWLLIHLLEGGLKADPSDPEFRLLILDLYNQSSIFLSENSSPDNSELTICLHLQSISLASKLLGSDFETELVQVLYLVTQYLPNSVIRSFSHTTLHHLSVNLGYPSIQSLLIKNADYLVNAVSLRLNCFDITPNVPMVFLGVIRIAGPAIIPYLEDVVDSIFGVLDGYHGYFKLVESFFVVLEGIVNEVAKNVDAPRIETRESLLHDGVCKEIRAFARLLERMRNEQHVDPESLSNDMEAIEETEVESMDISTPPCTLHSTSIDIVRKIVDKSQYFLTHQSSTLRYRLLHLISSALPLLTTAEKQLLPLINAIWPPVVSRLKDDESHVVVEALLTLGKLCLVSKDFMSVRFEESAWPVIKNYLKELRGNVVRDKSNPYARQSRLLFAIFETLEMALKNIRVLDKLFDEILDAVCQFGEITLVNQVQQKLDRLIEALRIINADAVWLEKSIRSRSICATPCKDICDNIIFA</sequence>
<gene>
    <name evidence="3" type="ORF">NEOLI_004656</name>
</gene>
<dbReference type="Pfam" id="PF24173">
    <property type="entry name" value="TPR_TTI1_N"/>
    <property type="match status" value="1"/>
</dbReference>
<dbReference type="GO" id="GO:0005737">
    <property type="term" value="C:cytoplasm"/>
    <property type="evidence" value="ECO:0007669"/>
    <property type="project" value="TreeGrafter"/>
</dbReference>
<dbReference type="OrthoDB" id="6781668at2759"/>
<dbReference type="AlphaFoldDB" id="A0A1U7LQP6"/>
<name>A0A1U7LQP6_NEOID</name>
<accession>A0A1U7LQP6</accession>
<feature type="domain" description="TTI1 C-terminal TPR" evidence="2">
    <location>
        <begin position="737"/>
        <end position="972"/>
    </location>
</feature>
<dbReference type="STRING" id="1198029.A0A1U7LQP6"/>
<dbReference type="PANTHER" id="PTHR18460">
    <property type="entry name" value="TEL2 INTERACTING PROTEIN 1 TTI1 FAMILY MEMBER"/>
    <property type="match status" value="1"/>
</dbReference>
<evidence type="ECO:0000313" key="3">
    <source>
        <dbReference type="EMBL" id="OLL24964.1"/>
    </source>
</evidence>
<protein>
    <submittedName>
        <fullName evidence="3">TEL2-interacting protein 1</fullName>
    </submittedName>
</protein>
<dbReference type="InterPro" id="IPR049362">
    <property type="entry name" value="TTI1_rpt"/>
</dbReference>
<dbReference type="Proteomes" id="UP000186594">
    <property type="component" value="Unassembled WGS sequence"/>
</dbReference>
<dbReference type="InterPro" id="IPR016024">
    <property type="entry name" value="ARM-type_fold"/>
</dbReference>
<keyword evidence="4" id="KW-1185">Reference proteome</keyword>
<dbReference type="Pfam" id="PF21547">
    <property type="entry name" value="TTI1"/>
    <property type="match status" value="1"/>
</dbReference>
<dbReference type="OMA" id="PHPKKPW"/>